<dbReference type="PANTHER" id="PTHR42774:SF3">
    <property type="entry name" value="KETOHEXOKINASE"/>
    <property type="match status" value="1"/>
</dbReference>
<dbReference type="AlphaFoldDB" id="A0A6B0YUI5"/>
<evidence type="ECO:0000256" key="3">
    <source>
        <dbReference type="ARBA" id="ARBA00022777"/>
    </source>
</evidence>
<dbReference type="PRINTS" id="PR00990">
    <property type="entry name" value="RIBOKINASE"/>
</dbReference>
<dbReference type="PROSITE" id="PS00584">
    <property type="entry name" value="PFKB_KINASES_2"/>
    <property type="match status" value="1"/>
</dbReference>
<proteinExistence type="inferred from homology"/>
<accession>A0A6B0YUI5</accession>
<name>A0A6B0YUI5_9CHLR</name>
<dbReference type="InterPro" id="IPR011611">
    <property type="entry name" value="PfkB_dom"/>
</dbReference>
<evidence type="ECO:0000256" key="4">
    <source>
        <dbReference type="RuleBase" id="RU003704"/>
    </source>
</evidence>
<dbReference type="Pfam" id="PF00294">
    <property type="entry name" value="PfkB"/>
    <property type="match status" value="1"/>
</dbReference>
<comment type="caution">
    <text evidence="6">The sequence shown here is derived from an EMBL/GenBank/DDBJ whole genome shotgun (WGS) entry which is preliminary data.</text>
</comment>
<feature type="domain" description="Carbohydrate kinase PfkB" evidence="5">
    <location>
        <begin position="13"/>
        <end position="299"/>
    </location>
</feature>
<evidence type="ECO:0000313" key="6">
    <source>
        <dbReference type="EMBL" id="MXY94363.1"/>
    </source>
</evidence>
<evidence type="ECO:0000256" key="2">
    <source>
        <dbReference type="ARBA" id="ARBA00022679"/>
    </source>
</evidence>
<dbReference type="InterPro" id="IPR029056">
    <property type="entry name" value="Ribokinase-like"/>
</dbReference>
<protein>
    <submittedName>
        <fullName evidence="6">Carbohydrate kinase</fullName>
    </submittedName>
</protein>
<organism evidence="6">
    <name type="scientific">Caldilineaceae bacterium SB0664_bin_27</name>
    <dbReference type="NCBI Taxonomy" id="2605260"/>
    <lineage>
        <taxon>Bacteria</taxon>
        <taxon>Bacillati</taxon>
        <taxon>Chloroflexota</taxon>
        <taxon>Caldilineae</taxon>
        <taxon>Caldilineales</taxon>
        <taxon>Caldilineaceae</taxon>
    </lineage>
</organism>
<dbReference type="InterPro" id="IPR002139">
    <property type="entry name" value="Ribo/fructo_kinase"/>
</dbReference>
<keyword evidence="2 4" id="KW-0808">Transferase</keyword>
<comment type="similarity">
    <text evidence="1 4">Belongs to the carbohydrate kinase PfkB family.</text>
</comment>
<dbReference type="Gene3D" id="3.40.1190.20">
    <property type="match status" value="1"/>
</dbReference>
<sequence>MSGNPDSADLQVDVLCLGIACYDLIFSVDRHIGVDEKMKASDLTACGGGIAANASMTVARLGYSVAFAGYLGRDMYGDKHLDELNAAGVNTALVVRGEWPTSLSAILVKPDGSRALVNYGLGREMPGGEEFHLEDCRPCAVLVDGHYHEAAAPLVARARAAGIPTVLDGDTLHPGSKTLMEMVEFLVVSEHFARQFSRQDDMGEALKQLSHCAPSTIITLGERGLCWRNRSDSRFGAGAGSFPAFAITAEDTTGAGDAFHGAFAAGLSRGMAWEELLRFASAVGALCCTRKGARIGIPTGSEVAAFLARN</sequence>
<keyword evidence="3 4" id="KW-0418">Kinase</keyword>
<dbReference type="GO" id="GO:0016301">
    <property type="term" value="F:kinase activity"/>
    <property type="evidence" value="ECO:0007669"/>
    <property type="project" value="UniProtKB-KW"/>
</dbReference>
<gene>
    <name evidence="6" type="ORF">F4Y42_13060</name>
</gene>
<dbReference type="EMBL" id="VXRG01000108">
    <property type="protein sequence ID" value="MXY94363.1"/>
    <property type="molecule type" value="Genomic_DNA"/>
</dbReference>
<dbReference type="PANTHER" id="PTHR42774">
    <property type="entry name" value="PHOSPHOTRANSFERASE SYSTEM TRANSPORT PROTEIN"/>
    <property type="match status" value="1"/>
</dbReference>
<evidence type="ECO:0000256" key="1">
    <source>
        <dbReference type="ARBA" id="ARBA00010688"/>
    </source>
</evidence>
<dbReference type="SUPFAM" id="SSF53613">
    <property type="entry name" value="Ribokinase-like"/>
    <property type="match status" value="1"/>
</dbReference>
<dbReference type="InterPro" id="IPR002173">
    <property type="entry name" value="Carboh/pur_kinase_PfkB_CS"/>
</dbReference>
<evidence type="ECO:0000259" key="5">
    <source>
        <dbReference type="Pfam" id="PF00294"/>
    </source>
</evidence>
<dbReference type="InterPro" id="IPR052562">
    <property type="entry name" value="Ketohexokinase-related"/>
</dbReference>
<reference evidence="6" key="1">
    <citation type="submission" date="2019-09" db="EMBL/GenBank/DDBJ databases">
        <title>Characterisation of the sponge microbiome using genome-centric metagenomics.</title>
        <authorList>
            <person name="Engelberts J.P."/>
            <person name="Robbins S.J."/>
            <person name="De Goeij J.M."/>
            <person name="Aranda M."/>
            <person name="Bell S.C."/>
            <person name="Webster N.S."/>
        </authorList>
    </citation>
    <scope>NUCLEOTIDE SEQUENCE</scope>
    <source>
        <strain evidence="6">SB0664_bin_27</strain>
    </source>
</reference>